<dbReference type="Proteomes" id="UP000253951">
    <property type="component" value="Chromosome"/>
</dbReference>
<evidence type="ECO:0000313" key="2">
    <source>
        <dbReference type="Proteomes" id="UP000253951"/>
    </source>
</evidence>
<reference evidence="1 2" key="1">
    <citation type="submission" date="2018-07" db="EMBL/GenBank/DDBJ databases">
        <title>Complete genome sequence of Flavobacterium arcticum type strain SM1502T.</title>
        <authorList>
            <person name="Li Y."/>
            <person name="Li D.-D."/>
        </authorList>
    </citation>
    <scope>NUCLEOTIDE SEQUENCE [LARGE SCALE GENOMIC DNA]</scope>
    <source>
        <strain evidence="1 2">SM1502</strain>
    </source>
</reference>
<proteinExistence type="predicted"/>
<keyword evidence="2" id="KW-1185">Reference proteome</keyword>
<name>A0A345HBY0_9FLAO</name>
<sequence length="207" mass="23258">MNNYKISIPEPCNENWGEMTPNDTGRFCDNCSKTVIDFSKMTDNEIKNYLIAQEGKSVCGHFRTDQVKRITITIPSQMLFSQTQFHKIFLLALLFTMGTTLLSCSDNAGNKQKIENVVIEEEEATTVVQDIDNITIEDLPPPPIPKKGEFMDGMVVYERDSVPKCKTIKKPEGLPTLTTVGEVALDFEPKKEESNHIQGDTIITPPQ</sequence>
<dbReference type="EMBL" id="CP031188">
    <property type="protein sequence ID" value="AXG74090.1"/>
    <property type="molecule type" value="Genomic_DNA"/>
</dbReference>
<protein>
    <submittedName>
        <fullName evidence="1">Uncharacterized protein</fullName>
    </submittedName>
</protein>
<gene>
    <name evidence="1" type="ORF">DVK85_07470</name>
</gene>
<dbReference type="KEGG" id="fat:DVK85_07470"/>
<evidence type="ECO:0000313" key="1">
    <source>
        <dbReference type="EMBL" id="AXG74090.1"/>
    </source>
</evidence>
<accession>A0A345HBY0</accession>
<dbReference type="RefSeq" id="WP_114677848.1">
    <property type="nucleotide sequence ID" value="NZ_CP031188.1"/>
</dbReference>
<organism evidence="1 2">
    <name type="scientific">Flavobacterium arcticum</name>
    <dbReference type="NCBI Taxonomy" id="1784713"/>
    <lineage>
        <taxon>Bacteria</taxon>
        <taxon>Pseudomonadati</taxon>
        <taxon>Bacteroidota</taxon>
        <taxon>Flavobacteriia</taxon>
        <taxon>Flavobacteriales</taxon>
        <taxon>Flavobacteriaceae</taxon>
        <taxon>Flavobacterium</taxon>
    </lineage>
</organism>
<dbReference type="AlphaFoldDB" id="A0A345HBY0"/>
<dbReference type="OrthoDB" id="1095452at2"/>